<dbReference type="AlphaFoldDB" id="A0A256GVB1"/>
<evidence type="ECO:0000313" key="6">
    <source>
        <dbReference type="Proteomes" id="UP000216188"/>
    </source>
</evidence>
<dbReference type="SMART" id="SM00895">
    <property type="entry name" value="FCD"/>
    <property type="match status" value="1"/>
</dbReference>
<dbReference type="Gene3D" id="1.20.120.530">
    <property type="entry name" value="GntR ligand-binding domain-like"/>
    <property type="match status" value="1"/>
</dbReference>
<dbReference type="SUPFAM" id="SSF48008">
    <property type="entry name" value="GntR ligand-binding domain-like"/>
    <property type="match status" value="1"/>
</dbReference>
<organism evidence="5 6">
    <name type="scientific">Brucella pseudogrignonensis</name>
    <dbReference type="NCBI Taxonomy" id="419475"/>
    <lineage>
        <taxon>Bacteria</taxon>
        <taxon>Pseudomonadati</taxon>
        <taxon>Pseudomonadota</taxon>
        <taxon>Alphaproteobacteria</taxon>
        <taxon>Hyphomicrobiales</taxon>
        <taxon>Brucellaceae</taxon>
        <taxon>Brucella/Ochrobactrum group</taxon>
        <taxon>Brucella</taxon>
    </lineage>
</organism>
<proteinExistence type="predicted"/>
<dbReference type="InterPro" id="IPR008920">
    <property type="entry name" value="TF_FadR/GntR_C"/>
</dbReference>
<dbReference type="SUPFAM" id="SSF46785">
    <property type="entry name" value="Winged helix' DNA-binding domain"/>
    <property type="match status" value="1"/>
</dbReference>
<evidence type="ECO:0000256" key="1">
    <source>
        <dbReference type="ARBA" id="ARBA00023015"/>
    </source>
</evidence>
<name>A0A256GVB1_9HYPH</name>
<reference evidence="5 6" key="1">
    <citation type="submission" date="2017-07" db="EMBL/GenBank/DDBJ databases">
        <title>Phylogenetic study on the rhizospheric bacterium Ochrobactrum sp. A44.</title>
        <authorList>
            <person name="Krzyzanowska D.M."/>
            <person name="Ossowicki A."/>
            <person name="Rajewska M."/>
            <person name="Maciag T."/>
            <person name="Kaczynski Z."/>
            <person name="Czerwicka M."/>
            <person name="Jafra S."/>
        </authorList>
    </citation>
    <scope>NUCLEOTIDE SEQUENCE [LARGE SCALE GENOMIC DNA]</scope>
    <source>
        <strain evidence="5 6">CCUG 30717</strain>
    </source>
</reference>
<protein>
    <submittedName>
        <fullName evidence="5">FCD domain protein</fullName>
    </submittedName>
</protein>
<keyword evidence="1" id="KW-0805">Transcription regulation</keyword>
<keyword evidence="3" id="KW-0804">Transcription</keyword>
<dbReference type="PRINTS" id="PR00035">
    <property type="entry name" value="HTHGNTR"/>
</dbReference>
<dbReference type="InterPro" id="IPR036390">
    <property type="entry name" value="WH_DNA-bd_sf"/>
</dbReference>
<dbReference type="GO" id="GO:0003700">
    <property type="term" value="F:DNA-binding transcription factor activity"/>
    <property type="evidence" value="ECO:0007669"/>
    <property type="project" value="InterPro"/>
</dbReference>
<dbReference type="PANTHER" id="PTHR43537">
    <property type="entry name" value="TRANSCRIPTIONAL REGULATOR, GNTR FAMILY"/>
    <property type="match status" value="1"/>
</dbReference>
<evidence type="ECO:0000256" key="3">
    <source>
        <dbReference type="ARBA" id="ARBA00023163"/>
    </source>
</evidence>
<dbReference type="PROSITE" id="PS50949">
    <property type="entry name" value="HTH_GNTR"/>
    <property type="match status" value="1"/>
</dbReference>
<evidence type="ECO:0000313" key="5">
    <source>
        <dbReference type="EMBL" id="OYR30928.1"/>
    </source>
</evidence>
<comment type="caution">
    <text evidence="5">The sequence shown here is derived from an EMBL/GenBank/DDBJ whole genome shotgun (WGS) entry which is preliminary data.</text>
</comment>
<feature type="domain" description="HTH gntR-type" evidence="4">
    <location>
        <begin position="1"/>
        <end position="55"/>
    </location>
</feature>
<keyword evidence="2" id="KW-0238">DNA-binding</keyword>
<dbReference type="PANTHER" id="PTHR43537:SF5">
    <property type="entry name" value="UXU OPERON TRANSCRIPTIONAL REGULATOR"/>
    <property type="match status" value="1"/>
</dbReference>
<dbReference type="Proteomes" id="UP000216188">
    <property type="component" value="Unassembled WGS sequence"/>
</dbReference>
<dbReference type="EMBL" id="NNRM01000001">
    <property type="protein sequence ID" value="OYR30928.1"/>
    <property type="molecule type" value="Genomic_DNA"/>
</dbReference>
<accession>A0A256GVB1</accession>
<dbReference type="GO" id="GO:0003677">
    <property type="term" value="F:DNA binding"/>
    <property type="evidence" value="ECO:0007669"/>
    <property type="project" value="UniProtKB-KW"/>
</dbReference>
<evidence type="ECO:0000256" key="2">
    <source>
        <dbReference type="ARBA" id="ARBA00023125"/>
    </source>
</evidence>
<sequence>MNIAKLTSDYRLPAETVLANELGVSRPVLRDALSILKSEGIIEARRGSGNFAKPEPSAQSDFSRPRNMNDLESCLRFRVVIECSAAEEAAKRRNDKDIALIAATIDAMQNGGQSAQTVAENDLDFHLAIARATKNPYYAMTLQFLRPDILFGLELGRQLRSVPTNVTSKRVKEEHLLIFEAIRLGETTQANSSMRQHLISGIERLFGRRSW</sequence>
<dbReference type="Gene3D" id="1.10.10.10">
    <property type="entry name" value="Winged helix-like DNA-binding domain superfamily/Winged helix DNA-binding domain"/>
    <property type="match status" value="1"/>
</dbReference>
<dbReference type="InterPro" id="IPR036388">
    <property type="entry name" value="WH-like_DNA-bd_sf"/>
</dbReference>
<evidence type="ECO:0000259" key="4">
    <source>
        <dbReference type="PROSITE" id="PS50949"/>
    </source>
</evidence>
<dbReference type="InterPro" id="IPR000524">
    <property type="entry name" value="Tscrpt_reg_HTH_GntR"/>
</dbReference>
<dbReference type="Pfam" id="PF07729">
    <property type="entry name" value="FCD"/>
    <property type="match status" value="1"/>
</dbReference>
<dbReference type="SMART" id="SM00345">
    <property type="entry name" value="HTH_GNTR"/>
    <property type="match status" value="1"/>
</dbReference>
<dbReference type="Pfam" id="PF00392">
    <property type="entry name" value="GntR"/>
    <property type="match status" value="1"/>
</dbReference>
<gene>
    <name evidence="5" type="ORF">CEV34_0039</name>
</gene>
<keyword evidence="6" id="KW-1185">Reference proteome</keyword>
<dbReference type="InterPro" id="IPR011711">
    <property type="entry name" value="GntR_C"/>
</dbReference>